<organism evidence="1 2">
    <name type="scientific">Catonella massiliensis</name>
    <dbReference type="NCBI Taxonomy" id="2799636"/>
    <lineage>
        <taxon>Bacteria</taxon>
        <taxon>Bacillati</taxon>
        <taxon>Bacillota</taxon>
        <taxon>Clostridia</taxon>
        <taxon>Lachnospirales</taxon>
        <taxon>Lachnospiraceae</taxon>
        <taxon>Catonella</taxon>
    </lineage>
</organism>
<proteinExistence type="predicted"/>
<reference evidence="1 2" key="1">
    <citation type="submission" date="2021-01" db="EMBL/GenBank/DDBJ databases">
        <title>Isolation and description of Catonella massiliensis sp. nov., a novel Catonella species, isolated from a stable periodontitis subject.</title>
        <authorList>
            <person name="Antezack A."/>
            <person name="Boxberger M."/>
            <person name="La Scola B."/>
            <person name="Monnet-Corti V."/>
        </authorList>
    </citation>
    <scope>NUCLEOTIDE SEQUENCE [LARGE SCALE GENOMIC DNA]</scope>
    <source>
        <strain evidence="1 2">Marseille-Q4567</strain>
    </source>
</reference>
<gene>
    <name evidence="1" type="ORF">JJN12_03370</name>
</gene>
<protein>
    <submittedName>
        <fullName evidence="1">Uncharacterized protein</fullName>
    </submittedName>
</protein>
<dbReference type="Proteomes" id="UP000604730">
    <property type="component" value="Unassembled WGS sequence"/>
</dbReference>
<dbReference type="RefSeq" id="WP_208428373.1">
    <property type="nucleotide sequence ID" value="NZ_JAEPRJ010000001.1"/>
</dbReference>
<keyword evidence="2" id="KW-1185">Reference proteome</keyword>
<evidence type="ECO:0000313" key="2">
    <source>
        <dbReference type="Proteomes" id="UP000604730"/>
    </source>
</evidence>
<sequence length="194" mass="22574">MSLFLGPIHYWLYDKIRNQEDLTEKVAVEAKEHGWIEDSKEYTKVLPKLDEVIDESNIHGWLQSQIIDAESRFARLITDVLAKGADFNELSKLAFDFGKENKAGSLNGVEDIYQYFEDFFVNGMPCDHVNQVTGRTDTELSWEMIQDIHAQYWVDGDVENYYRLRKAVMDGMLDGSECEVKMSDPYHYEIRITV</sequence>
<name>A0ABS1IZR4_9FIRM</name>
<dbReference type="EMBL" id="JAEPRJ010000001">
    <property type="protein sequence ID" value="MBK5896828.1"/>
    <property type="molecule type" value="Genomic_DNA"/>
</dbReference>
<accession>A0ABS1IZR4</accession>
<evidence type="ECO:0000313" key="1">
    <source>
        <dbReference type="EMBL" id="MBK5896828.1"/>
    </source>
</evidence>
<comment type="caution">
    <text evidence="1">The sequence shown here is derived from an EMBL/GenBank/DDBJ whole genome shotgun (WGS) entry which is preliminary data.</text>
</comment>